<feature type="region of interest" description="Disordered" evidence="1">
    <location>
        <begin position="117"/>
        <end position="155"/>
    </location>
</feature>
<evidence type="ECO:0000256" key="2">
    <source>
        <dbReference type="SAM" id="Phobius"/>
    </source>
</evidence>
<keyword evidence="4" id="KW-1185">Reference proteome</keyword>
<gene>
    <name evidence="3" type="ORF">EJB05_29791</name>
</gene>
<name>A0A5J9UU90_9POAL</name>
<dbReference type="AlphaFoldDB" id="A0A5J9UU90"/>
<dbReference type="PANTHER" id="PTHR37371:SF1">
    <property type="entry name" value="KINESIN-LIKE PROTEIN"/>
    <property type="match status" value="1"/>
</dbReference>
<organism evidence="3 4">
    <name type="scientific">Eragrostis curvula</name>
    <name type="common">weeping love grass</name>
    <dbReference type="NCBI Taxonomy" id="38414"/>
    <lineage>
        <taxon>Eukaryota</taxon>
        <taxon>Viridiplantae</taxon>
        <taxon>Streptophyta</taxon>
        <taxon>Embryophyta</taxon>
        <taxon>Tracheophyta</taxon>
        <taxon>Spermatophyta</taxon>
        <taxon>Magnoliopsida</taxon>
        <taxon>Liliopsida</taxon>
        <taxon>Poales</taxon>
        <taxon>Poaceae</taxon>
        <taxon>PACMAD clade</taxon>
        <taxon>Chloridoideae</taxon>
        <taxon>Eragrostideae</taxon>
        <taxon>Eragrostidinae</taxon>
        <taxon>Eragrostis</taxon>
    </lineage>
</organism>
<sequence length="246" mass="26653">MREEGDCSAMGEDATPAQAASPAVPEGPAAVEGQELPFLTNGLLKLPLLISGVEAIGPLLRSCCRCASQPAQPSIPPANCRVPLPADDLSFLSRSSSPVAKPRTRTCPHAAPALRHRGHTEPRRIPHRLPQGPPRGLTRSTAPLSGTSEASHSRIAKRVKGSLQLAEEADKEHKKMADKINERTEVVKTSYKKFVTEKLRCRPLRLVVLGMMRDALNFTFILFFFYLATVSVLTLLVVTSVQGDCS</sequence>
<feature type="transmembrane region" description="Helical" evidence="2">
    <location>
        <begin position="215"/>
        <end position="238"/>
    </location>
</feature>
<proteinExistence type="predicted"/>
<protein>
    <submittedName>
        <fullName evidence="3">Uncharacterized protein</fullName>
    </submittedName>
</protein>
<reference evidence="3 4" key="1">
    <citation type="journal article" date="2019" name="Sci. Rep.">
        <title>A high-quality genome of Eragrostis curvula grass provides insights into Poaceae evolution and supports new strategies to enhance forage quality.</title>
        <authorList>
            <person name="Carballo J."/>
            <person name="Santos B.A.C.M."/>
            <person name="Zappacosta D."/>
            <person name="Garbus I."/>
            <person name="Selva J.P."/>
            <person name="Gallo C.A."/>
            <person name="Diaz A."/>
            <person name="Albertini E."/>
            <person name="Caccamo M."/>
            <person name="Echenique V."/>
        </authorList>
    </citation>
    <scope>NUCLEOTIDE SEQUENCE [LARGE SCALE GENOMIC DNA]</scope>
    <source>
        <strain evidence="4">cv. Victoria</strain>
        <tissue evidence="3">Leaf</tissue>
    </source>
</reference>
<feature type="non-terminal residue" evidence="3">
    <location>
        <position position="1"/>
    </location>
</feature>
<dbReference type="PANTHER" id="PTHR37371">
    <property type="entry name" value="OS08G0180400 PROTEIN"/>
    <property type="match status" value="1"/>
</dbReference>
<feature type="compositionally biased region" description="Polar residues" evidence="1">
    <location>
        <begin position="138"/>
        <end position="150"/>
    </location>
</feature>
<evidence type="ECO:0000313" key="3">
    <source>
        <dbReference type="EMBL" id="TVU27196.1"/>
    </source>
</evidence>
<dbReference type="EMBL" id="RWGY01000013">
    <property type="protein sequence ID" value="TVU27196.1"/>
    <property type="molecule type" value="Genomic_DNA"/>
</dbReference>
<feature type="region of interest" description="Disordered" evidence="1">
    <location>
        <begin position="1"/>
        <end position="28"/>
    </location>
</feature>
<keyword evidence="2" id="KW-0812">Transmembrane</keyword>
<dbReference type="OrthoDB" id="1933837at2759"/>
<dbReference type="Proteomes" id="UP000324897">
    <property type="component" value="Chromosome 2"/>
</dbReference>
<keyword evidence="2" id="KW-0472">Membrane</keyword>
<evidence type="ECO:0000256" key="1">
    <source>
        <dbReference type="SAM" id="MobiDB-lite"/>
    </source>
</evidence>
<accession>A0A5J9UU90</accession>
<dbReference type="Gramene" id="TVU27196">
    <property type="protein sequence ID" value="TVU27196"/>
    <property type="gene ID" value="EJB05_29791"/>
</dbReference>
<comment type="caution">
    <text evidence="3">The sequence shown here is derived from an EMBL/GenBank/DDBJ whole genome shotgun (WGS) entry which is preliminary data.</text>
</comment>
<evidence type="ECO:0000313" key="4">
    <source>
        <dbReference type="Proteomes" id="UP000324897"/>
    </source>
</evidence>
<keyword evidence="2" id="KW-1133">Transmembrane helix</keyword>